<sequence>MSEKYLLDANVFIEAHRRYYAFDIAPSFWTTLQKLAEDEKIISIDRVKGEIIGSDQEDLLGKWANDSFSKWFMSTDDEKVFDAFGQVINWAQTNEQFHESAKSEFASVADSWLVAYAKAYNLTVVTHEEFKREIKKRILIPNVCRAFEIPYINTFEMLRRLNARI</sequence>
<proteinExistence type="predicted"/>
<dbReference type="RefSeq" id="WP_272435155.1">
    <property type="nucleotide sequence ID" value="NZ_JAMQKB010000001.1"/>
</dbReference>
<keyword evidence="2" id="KW-1185">Reference proteome</keyword>
<gene>
    <name evidence="1" type="ORF">NC797_02930</name>
</gene>
<dbReference type="Pfam" id="PF14367">
    <property type="entry name" value="DUF4411"/>
    <property type="match status" value="1"/>
</dbReference>
<dbReference type="Gene3D" id="3.40.50.1010">
    <property type="entry name" value="5'-nuclease"/>
    <property type="match status" value="1"/>
</dbReference>
<dbReference type="InterPro" id="IPR029060">
    <property type="entry name" value="PIN-like_dom_sf"/>
</dbReference>
<name>A0A9X4AL39_9BACI</name>
<dbReference type="InterPro" id="IPR016541">
    <property type="entry name" value="UCP008505"/>
</dbReference>
<accession>A0A9X4AL39</accession>
<comment type="caution">
    <text evidence="1">The sequence shown here is derived from an EMBL/GenBank/DDBJ whole genome shotgun (WGS) entry which is preliminary data.</text>
</comment>
<evidence type="ECO:0000313" key="1">
    <source>
        <dbReference type="EMBL" id="MDC3423459.1"/>
    </source>
</evidence>
<dbReference type="AlphaFoldDB" id="A0A9X4AL39"/>
<organism evidence="1 2">
    <name type="scientific">Terrihalobacillus insolitus</name>
    <dbReference type="NCBI Taxonomy" id="2950438"/>
    <lineage>
        <taxon>Bacteria</taxon>
        <taxon>Bacillati</taxon>
        <taxon>Bacillota</taxon>
        <taxon>Bacilli</taxon>
        <taxon>Bacillales</taxon>
        <taxon>Bacillaceae</taxon>
        <taxon>Terrihalobacillus</taxon>
    </lineage>
</organism>
<dbReference type="PIRSF" id="PIRSF008505">
    <property type="entry name" value="UCP008505"/>
    <property type="match status" value="1"/>
</dbReference>
<dbReference type="SUPFAM" id="SSF88723">
    <property type="entry name" value="PIN domain-like"/>
    <property type="match status" value="1"/>
</dbReference>
<protein>
    <submittedName>
        <fullName evidence="1">DUF4411 family protein</fullName>
    </submittedName>
</protein>
<dbReference type="Proteomes" id="UP001145050">
    <property type="component" value="Unassembled WGS sequence"/>
</dbReference>
<reference evidence="1" key="1">
    <citation type="submission" date="2022-06" db="EMBL/GenBank/DDBJ databases">
        <title>Aquibacillus sp. a new bacterium isolated from soil saline samples.</title>
        <authorList>
            <person name="Galisteo C."/>
            <person name="De La Haba R."/>
            <person name="Sanchez-Porro C."/>
            <person name="Ventosa A."/>
        </authorList>
    </citation>
    <scope>NUCLEOTIDE SEQUENCE</scope>
    <source>
        <strain evidence="1">3ASR75-11</strain>
    </source>
</reference>
<evidence type="ECO:0000313" key="2">
    <source>
        <dbReference type="Proteomes" id="UP001145050"/>
    </source>
</evidence>
<dbReference type="EMBL" id="JAMQKB010000001">
    <property type="protein sequence ID" value="MDC3423459.1"/>
    <property type="molecule type" value="Genomic_DNA"/>
</dbReference>